<dbReference type="InterPro" id="IPR003593">
    <property type="entry name" value="AAA+_ATPase"/>
</dbReference>
<name>A0ABT0CCM4_THEVL</name>
<dbReference type="InterPro" id="IPR003439">
    <property type="entry name" value="ABC_transporter-like_ATP-bd"/>
</dbReference>
<comment type="caution">
    <text evidence="7">The sequence shown here is derived from an EMBL/GenBank/DDBJ whole genome shotgun (WGS) entry which is preliminary data.</text>
</comment>
<dbReference type="SUPFAM" id="SSF52540">
    <property type="entry name" value="P-loop containing nucleoside triphosphate hydrolases"/>
    <property type="match status" value="1"/>
</dbReference>
<dbReference type="SMART" id="SM00382">
    <property type="entry name" value="AAA"/>
    <property type="match status" value="1"/>
</dbReference>
<dbReference type="PANTHER" id="PTHR42788:SF19">
    <property type="entry name" value="ALIPHATIC SULFONATES IMPORT ATP-BINDING PROTEIN SSUB 2"/>
    <property type="match status" value="1"/>
</dbReference>
<evidence type="ECO:0000256" key="1">
    <source>
        <dbReference type="ARBA" id="ARBA00004417"/>
    </source>
</evidence>
<dbReference type="RefSeq" id="WP_244350998.1">
    <property type="nucleotide sequence ID" value="NZ_JAFIRA010000030.1"/>
</dbReference>
<evidence type="ECO:0000256" key="3">
    <source>
        <dbReference type="ARBA" id="ARBA00022448"/>
    </source>
</evidence>
<evidence type="ECO:0000256" key="2">
    <source>
        <dbReference type="ARBA" id="ARBA00009440"/>
    </source>
</evidence>
<dbReference type="InterPro" id="IPR017871">
    <property type="entry name" value="ABC_transporter-like_CS"/>
</dbReference>
<evidence type="ECO:0000256" key="5">
    <source>
        <dbReference type="ARBA" id="ARBA00022840"/>
    </source>
</evidence>
<keyword evidence="4" id="KW-0547">Nucleotide-binding</keyword>
<evidence type="ECO:0000256" key="4">
    <source>
        <dbReference type="ARBA" id="ARBA00022741"/>
    </source>
</evidence>
<dbReference type="Pfam" id="PF00005">
    <property type="entry name" value="ABC_tran"/>
    <property type="match status" value="1"/>
</dbReference>
<evidence type="ECO:0000259" key="6">
    <source>
        <dbReference type="PROSITE" id="PS50893"/>
    </source>
</evidence>
<dbReference type="PANTHER" id="PTHR42788">
    <property type="entry name" value="TAURINE IMPORT ATP-BINDING PROTEIN-RELATED"/>
    <property type="match status" value="1"/>
</dbReference>
<gene>
    <name evidence="7" type="ORF">JX360_11625</name>
</gene>
<reference evidence="7" key="1">
    <citation type="submission" date="2021-02" db="EMBL/GenBank/DDBJ databases">
        <title>The CRISPR/cas machinery reduction and long-range gene transfer in the hot spring cyanobacterium Synechococcus.</title>
        <authorList>
            <person name="Dvorak P."/>
            <person name="Jahodarova E."/>
            <person name="Hasler P."/>
            <person name="Poulickova A."/>
        </authorList>
    </citation>
    <scope>NUCLEOTIDE SEQUENCE</scope>
    <source>
        <strain evidence="7">Rupite</strain>
    </source>
</reference>
<keyword evidence="3" id="KW-0813">Transport</keyword>
<feature type="domain" description="ABC transporter" evidence="6">
    <location>
        <begin position="22"/>
        <end position="253"/>
    </location>
</feature>
<dbReference type="CDD" id="cd03293">
    <property type="entry name" value="ABC_NrtD_SsuB_transporters"/>
    <property type="match status" value="1"/>
</dbReference>
<dbReference type="PROSITE" id="PS50893">
    <property type="entry name" value="ABC_TRANSPORTER_2"/>
    <property type="match status" value="1"/>
</dbReference>
<comment type="similarity">
    <text evidence="2">Belongs to the ABC transporter superfamily. Nitrate/nitrite/cyanate uptake transporter (NitT) (TC 3.A.1.16) family.</text>
</comment>
<dbReference type="InterPro" id="IPR027417">
    <property type="entry name" value="P-loop_NTPase"/>
</dbReference>
<dbReference type="Proteomes" id="UP000830835">
    <property type="component" value="Unassembled WGS sequence"/>
</dbReference>
<comment type="subcellular location">
    <subcellularLocation>
        <location evidence="1">Cell inner membrane</location>
        <topology evidence="1">Peripheral membrane protein</topology>
    </subcellularLocation>
</comment>
<organism evidence="7 8">
    <name type="scientific">Thermostichus vulcanus str. 'Rupite'</name>
    <dbReference type="NCBI Taxonomy" id="2813851"/>
    <lineage>
        <taxon>Bacteria</taxon>
        <taxon>Bacillati</taxon>
        <taxon>Cyanobacteriota</taxon>
        <taxon>Cyanophyceae</taxon>
        <taxon>Thermostichales</taxon>
        <taxon>Thermostichaceae</taxon>
        <taxon>Thermostichus</taxon>
    </lineage>
</organism>
<dbReference type="GO" id="GO:0005524">
    <property type="term" value="F:ATP binding"/>
    <property type="evidence" value="ECO:0007669"/>
    <property type="project" value="UniProtKB-KW"/>
</dbReference>
<dbReference type="EMBL" id="JAFIRA010000030">
    <property type="protein sequence ID" value="MCJ2543549.1"/>
    <property type="molecule type" value="Genomic_DNA"/>
</dbReference>
<evidence type="ECO:0000313" key="7">
    <source>
        <dbReference type="EMBL" id="MCJ2543549.1"/>
    </source>
</evidence>
<sequence>MAVNLPSRANLRDPRAIQPPEVRVVEGSKIFGWGPTRVPALADINLRLQPGSLTALVGPSGCGKSTLLRAIAGLETLSSGEVLIDGQPPAVVKKRGEIAVAFQDPSLLPWRSVESNVALAQTLAQQPVDRAGIRELLARVGLEGFERAKPAELSGGMRQRAAIARCLITQPRLLLLDEPFGAVDELTRRRLNLELPRLWENRGTTALLVTHSIDEAVLLADEILVMSVRPGRIVARIPVTLPRPRQAQILRSPEFHHLVAHVSEALGLEQVLEVQR</sequence>
<dbReference type="Gene3D" id="3.40.50.300">
    <property type="entry name" value="P-loop containing nucleotide triphosphate hydrolases"/>
    <property type="match status" value="1"/>
</dbReference>
<evidence type="ECO:0000313" key="8">
    <source>
        <dbReference type="Proteomes" id="UP000830835"/>
    </source>
</evidence>
<proteinExistence type="inferred from homology"/>
<protein>
    <submittedName>
        <fullName evidence="7">ABC transporter ATP-binding protein</fullName>
    </submittedName>
</protein>
<dbReference type="InterPro" id="IPR050166">
    <property type="entry name" value="ABC_transporter_ATP-bind"/>
</dbReference>
<dbReference type="PROSITE" id="PS00211">
    <property type="entry name" value="ABC_TRANSPORTER_1"/>
    <property type="match status" value="1"/>
</dbReference>
<keyword evidence="5 7" id="KW-0067">ATP-binding</keyword>
<keyword evidence="8" id="KW-1185">Reference proteome</keyword>
<accession>A0ABT0CCM4</accession>